<protein>
    <recommendedName>
        <fullName evidence="6">Mid2 domain-containing protein</fullName>
    </recommendedName>
</protein>
<dbReference type="AlphaFoldDB" id="T0KIF8"/>
<dbReference type="STRING" id="1237896.T0KIF8"/>
<evidence type="ECO:0000256" key="2">
    <source>
        <dbReference type="SAM" id="Phobius"/>
    </source>
</evidence>
<name>T0KIF8_COLGC</name>
<accession>T0KIF8</accession>
<dbReference type="OrthoDB" id="5215637at2759"/>
<keyword evidence="2" id="KW-0472">Membrane</keyword>
<sequence length="373" mass="39898">MKVSSIVFLATLVSTGLAFTIDTHILQSLHRRLNIEDRSVQEPAPAIAPEDILNPVVKPRECEEPAEPAEPSEAERKKAQEVSCYAPDGSVANNETYVPCNKLGITQSGVFSSCCALDGPADERDICSSSGLCINKQQQPQRGFCTDKTWKSKACVNICMDEASGGSASNSTILTACNDGTAKYCCGASNTTCCGTDEAISIQTQESVCTANTTDGNGAGNDDAFKGATIGLAVVAGVCLLAGFISTFWLWKQNKSLKRQLSEKPDVPSTAGPNTPAQTLVEPQHTGTDPRSSYITSSPGLYKPPYSTSPRESEFHSGNLHRYSELDASVATARSEMGSPTPYDQQHFHQQGRDSPVPESNTTPMGSPHMRHR</sequence>
<evidence type="ECO:0000313" key="4">
    <source>
        <dbReference type="EMBL" id="EQB52648.1"/>
    </source>
</evidence>
<evidence type="ECO:0008006" key="6">
    <source>
        <dbReference type="Google" id="ProtNLM"/>
    </source>
</evidence>
<evidence type="ECO:0000256" key="3">
    <source>
        <dbReference type="SAM" id="SignalP"/>
    </source>
</evidence>
<dbReference type="eggNOG" id="ENOG502SV8X">
    <property type="taxonomic scope" value="Eukaryota"/>
</dbReference>
<feature type="signal peptide" evidence="3">
    <location>
        <begin position="1"/>
        <end position="18"/>
    </location>
</feature>
<evidence type="ECO:0000313" key="5">
    <source>
        <dbReference type="Proteomes" id="UP000015530"/>
    </source>
</evidence>
<keyword evidence="2" id="KW-1133">Transmembrane helix</keyword>
<reference evidence="5" key="1">
    <citation type="journal article" date="2013" name="Mol. Plant Microbe Interact.">
        <title>Global aspects of pacC regulation of pathogenicity genes in Colletotrichum gloeosporioides as revealed by transcriptome analysis.</title>
        <authorList>
            <person name="Alkan N."/>
            <person name="Meng X."/>
            <person name="Friedlander G."/>
            <person name="Reuveni E."/>
            <person name="Sukno S."/>
            <person name="Sherman A."/>
            <person name="Thon M."/>
            <person name="Fluhr R."/>
            <person name="Prusky D."/>
        </authorList>
    </citation>
    <scope>NUCLEOTIDE SEQUENCE [LARGE SCALE GENOMIC DNA]</scope>
    <source>
        <strain evidence="5">Cg-14</strain>
    </source>
</reference>
<keyword evidence="2" id="KW-0812">Transmembrane</keyword>
<dbReference type="EMBL" id="AMYD01001547">
    <property type="protein sequence ID" value="EQB52648.1"/>
    <property type="molecule type" value="Genomic_DNA"/>
</dbReference>
<comment type="caution">
    <text evidence="4">The sequence shown here is derived from an EMBL/GenBank/DDBJ whole genome shotgun (WGS) entry which is preliminary data.</text>
</comment>
<feature type="region of interest" description="Disordered" evidence="1">
    <location>
        <begin position="261"/>
        <end position="373"/>
    </location>
</feature>
<dbReference type="Proteomes" id="UP000015530">
    <property type="component" value="Unassembled WGS sequence"/>
</dbReference>
<keyword evidence="3" id="KW-0732">Signal</keyword>
<feature type="chain" id="PRO_5004566127" description="Mid2 domain-containing protein" evidence="3">
    <location>
        <begin position="19"/>
        <end position="373"/>
    </location>
</feature>
<feature type="compositionally biased region" description="Polar residues" evidence="1">
    <location>
        <begin position="285"/>
        <end position="299"/>
    </location>
</feature>
<dbReference type="OMA" id="CCALDGP"/>
<gene>
    <name evidence="4" type="ORF">CGLO_07713</name>
</gene>
<feature type="transmembrane region" description="Helical" evidence="2">
    <location>
        <begin position="230"/>
        <end position="251"/>
    </location>
</feature>
<proteinExistence type="predicted"/>
<organism evidence="4 5">
    <name type="scientific">Colletotrichum gloeosporioides (strain Cg-14)</name>
    <name type="common">Anthracnose fungus</name>
    <name type="synonym">Glomerella cingulata</name>
    <dbReference type="NCBI Taxonomy" id="1237896"/>
    <lineage>
        <taxon>Eukaryota</taxon>
        <taxon>Fungi</taxon>
        <taxon>Dikarya</taxon>
        <taxon>Ascomycota</taxon>
        <taxon>Pezizomycotina</taxon>
        <taxon>Sordariomycetes</taxon>
        <taxon>Hypocreomycetidae</taxon>
        <taxon>Glomerellales</taxon>
        <taxon>Glomerellaceae</taxon>
        <taxon>Colletotrichum</taxon>
        <taxon>Colletotrichum gloeosporioides species complex</taxon>
    </lineage>
</organism>
<evidence type="ECO:0000256" key="1">
    <source>
        <dbReference type="SAM" id="MobiDB-lite"/>
    </source>
</evidence>
<dbReference type="HOGENOM" id="CLU_063078_0_0_1"/>